<reference evidence="2 3" key="1">
    <citation type="submission" date="2019-09" db="EMBL/GenBank/DDBJ databases">
        <authorList>
            <person name="Chandra G."/>
            <person name="Truman W A."/>
        </authorList>
    </citation>
    <scope>NUCLEOTIDE SEQUENCE [LARGE SCALE GENOMIC DNA]</scope>
    <source>
        <strain evidence="2">PS723</strain>
    </source>
</reference>
<dbReference type="EMBL" id="CABVHY010000023">
    <property type="protein sequence ID" value="VVO21858.1"/>
    <property type="molecule type" value="Genomic_DNA"/>
</dbReference>
<evidence type="ECO:0000313" key="2">
    <source>
        <dbReference type="EMBL" id="VVO21858.1"/>
    </source>
</evidence>
<dbReference type="Proteomes" id="UP000379480">
    <property type="component" value="Unassembled WGS sequence"/>
</dbReference>
<feature type="compositionally biased region" description="Basic and acidic residues" evidence="1">
    <location>
        <begin position="64"/>
        <end position="77"/>
    </location>
</feature>
<evidence type="ECO:0000313" key="3">
    <source>
        <dbReference type="Proteomes" id="UP000379480"/>
    </source>
</evidence>
<gene>
    <name evidence="2" type="ORF">PS723_04275</name>
</gene>
<feature type="region of interest" description="Disordered" evidence="1">
    <location>
        <begin position="20"/>
        <end position="77"/>
    </location>
</feature>
<sequence length="77" mass="8679">MIGVPMPNPRDLISAKLNRQMDQFFGSGGKAEPADAFKPEQRPPRSDKIDPDTILKRRRPSPSHAERIALRRTTEAL</sequence>
<protein>
    <submittedName>
        <fullName evidence="2">Uncharacterized protein</fullName>
    </submittedName>
</protein>
<dbReference type="AlphaFoldDB" id="A0A5E7E5B2"/>
<organism evidence="2 3">
    <name type="scientific">Pseudomonas fluorescens</name>
    <dbReference type="NCBI Taxonomy" id="294"/>
    <lineage>
        <taxon>Bacteria</taxon>
        <taxon>Pseudomonadati</taxon>
        <taxon>Pseudomonadota</taxon>
        <taxon>Gammaproteobacteria</taxon>
        <taxon>Pseudomonadales</taxon>
        <taxon>Pseudomonadaceae</taxon>
        <taxon>Pseudomonas</taxon>
    </lineage>
</organism>
<accession>A0A5E7E5B2</accession>
<dbReference type="OrthoDB" id="7032325at2"/>
<evidence type="ECO:0000256" key="1">
    <source>
        <dbReference type="SAM" id="MobiDB-lite"/>
    </source>
</evidence>
<dbReference type="RefSeq" id="WP_150805601.1">
    <property type="nucleotide sequence ID" value="NZ_CABVHY010000023.1"/>
</dbReference>
<feature type="compositionally biased region" description="Basic and acidic residues" evidence="1">
    <location>
        <begin position="32"/>
        <end position="55"/>
    </location>
</feature>
<proteinExistence type="predicted"/>
<name>A0A5E7E5B2_PSEFL</name>